<keyword evidence="2" id="KW-1185">Reference proteome</keyword>
<dbReference type="SUPFAM" id="SSF52540">
    <property type="entry name" value="P-loop containing nucleoside triphosphate hydrolases"/>
    <property type="match status" value="1"/>
</dbReference>
<accession>A0A286U5N6</accession>
<name>A0A286U5N6_9AGAM</name>
<reference evidence="1 2" key="1">
    <citation type="journal article" date="2017" name="Mol. Ecol.">
        <title>Comparative and population genomic landscape of Phellinus noxius: A hypervariable fungus causing root rot in trees.</title>
        <authorList>
            <person name="Chung C.L."/>
            <person name="Lee T.J."/>
            <person name="Akiba M."/>
            <person name="Lee H.H."/>
            <person name="Kuo T.H."/>
            <person name="Liu D."/>
            <person name="Ke H.M."/>
            <person name="Yokoi T."/>
            <person name="Roa M.B."/>
            <person name="Lu M.J."/>
            <person name="Chang Y.Y."/>
            <person name="Ann P.J."/>
            <person name="Tsai J.N."/>
            <person name="Chen C.Y."/>
            <person name="Tzean S.S."/>
            <person name="Ota Y."/>
            <person name="Hattori T."/>
            <person name="Sahashi N."/>
            <person name="Liou R.F."/>
            <person name="Kikuchi T."/>
            <person name="Tsai I.J."/>
        </authorList>
    </citation>
    <scope>NUCLEOTIDE SEQUENCE [LARGE SCALE GENOMIC DNA]</scope>
    <source>
        <strain evidence="1 2">FFPRI411160</strain>
    </source>
</reference>
<sequence length="102" mass="11377">MPLTQDDPKFDKGLKSYTDPGSSIIDVNNQFDPNTLKKLKAILKPVFVTEQEANRPKCLKGTRVDLLQQIRIWAQRTDFPNVFTLTGKAGTGKSTVARTIAE</sequence>
<evidence type="ECO:0000313" key="2">
    <source>
        <dbReference type="Proteomes" id="UP000217199"/>
    </source>
</evidence>
<dbReference type="InParanoid" id="A0A286U5N6"/>
<proteinExistence type="predicted"/>
<gene>
    <name evidence="1" type="ORF">PNOK_0942300</name>
</gene>
<protein>
    <submittedName>
        <fullName evidence="1">Vegetative incompatibility HET-E-1</fullName>
    </submittedName>
</protein>
<comment type="caution">
    <text evidence="1">The sequence shown here is derived from an EMBL/GenBank/DDBJ whole genome shotgun (WGS) entry which is preliminary data.</text>
</comment>
<evidence type="ECO:0000313" key="1">
    <source>
        <dbReference type="EMBL" id="PAV14870.1"/>
    </source>
</evidence>
<dbReference type="Proteomes" id="UP000217199">
    <property type="component" value="Unassembled WGS sequence"/>
</dbReference>
<organism evidence="1 2">
    <name type="scientific">Pyrrhoderma noxium</name>
    <dbReference type="NCBI Taxonomy" id="2282107"/>
    <lineage>
        <taxon>Eukaryota</taxon>
        <taxon>Fungi</taxon>
        <taxon>Dikarya</taxon>
        <taxon>Basidiomycota</taxon>
        <taxon>Agaricomycotina</taxon>
        <taxon>Agaricomycetes</taxon>
        <taxon>Hymenochaetales</taxon>
        <taxon>Hymenochaetaceae</taxon>
        <taxon>Pyrrhoderma</taxon>
    </lineage>
</organism>
<dbReference type="EMBL" id="NBII01000011">
    <property type="protein sequence ID" value="PAV14870.1"/>
    <property type="molecule type" value="Genomic_DNA"/>
</dbReference>
<dbReference type="AlphaFoldDB" id="A0A286U5N6"/>
<dbReference type="InterPro" id="IPR027417">
    <property type="entry name" value="P-loop_NTPase"/>
</dbReference>
<dbReference type="OrthoDB" id="3269932at2759"/>